<evidence type="ECO:0000313" key="2">
    <source>
        <dbReference type="Proteomes" id="UP000029387"/>
    </source>
</evidence>
<dbReference type="Proteomes" id="UP000029387">
    <property type="component" value="Unassembled WGS sequence"/>
</dbReference>
<accession>A0A087RZ19</accession>
<dbReference type="EMBL" id="JOSZ01000015">
    <property type="protein sequence ID" value="KFM18723.1"/>
    <property type="molecule type" value="Genomic_DNA"/>
</dbReference>
<reference evidence="1 2" key="1">
    <citation type="submission" date="2014-06" db="EMBL/GenBank/DDBJ databases">
        <authorList>
            <person name="Ngugi D.K."/>
            <person name="Blom J."/>
            <person name="Alam I."/>
            <person name="Rashid M."/>
            <person name="Baalawi W."/>
            <person name="Zhang G."/>
            <person name="Hikmawan T."/>
            <person name="Guan Y."/>
            <person name="Antunes A."/>
            <person name="Siam R."/>
            <person name="El-Dorry H."/>
            <person name="Bajic V."/>
            <person name="Stingl U."/>
        </authorList>
    </citation>
    <scope>NUCLEOTIDE SEQUENCE [LARGE SCALE GENOMIC DNA]</scope>
    <source>
        <strain evidence="1">SCGC AAA799-P11</strain>
    </source>
</reference>
<evidence type="ECO:0000313" key="1">
    <source>
        <dbReference type="EMBL" id="KFM18723.1"/>
    </source>
</evidence>
<dbReference type="AlphaFoldDB" id="A0A087RZ19"/>
<gene>
    <name evidence="1" type="ORF">AAA799P11_01013</name>
</gene>
<sequence>MGKLSRNLRICGDCGIAYTSVSFTKYIDQCPICNSRRFEAIPVKSEDE</sequence>
<proteinExistence type="predicted"/>
<keyword evidence="2" id="KW-1185">Reference proteome</keyword>
<protein>
    <submittedName>
        <fullName evidence="1">Uncharacterized protein</fullName>
    </submittedName>
</protein>
<organism evidence="1 2">
    <name type="scientific">Marine Group I thaumarchaeote SCGC AAA799-P11</name>
    <dbReference type="NCBI Taxonomy" id="1502295"/>
    <lineage>
        <taxon>Archaea</taxon>
        <taxon>Nitrososphaerota</taxon>
        <taxon>Marine Group I</taxon>
    </lineage>
</organism>
<comment type="caution">
    <text evidence="1">The sequence shown here is derived from an EMBL/GenBank/DDBJ whole genome shotgun (WGS) entry which is preliminary data.</text>
</comment>
<name>A0A087RZ19_9ARCH</name>